<dbReference type="GeneID" id="82189176"/>
<dbReference type="SUPFAM" id="SSF48452">
    <property type="entry name" value="TPR-like"/>
    <property type="match status" value="1"/>
</dbReference>
<dbReference type="AlphaFoldDB" id="A0A1C7H400"/>
<dbReference type="PROSITE" id="PS51257">
    <property type="entry name" value="PROKAR_LIPOPROTEIN"/>
    <property type="match status" value="1"/>
</dbReference>
<name>A0A1C7H400_9BACE</name>
<evidence type="ECO:0000259" key="8">
    <source>
        <dbReference type="Pfam" id="PF14322"/>
    </source>
</evidence>
<dbReference type="InterPro" id="IPR033985">
    <property type="entry name" value="SusD-like_N"/>
</dbReference>
<keyword evidence="11" id="KW-1185">Reference proteome</keyword>
<evidence type="ECO:0000313" key="10">
    <source>
        <dbReference type="EMBL" id="TGY40685.1"/>
    </source>
</evidence>
<proteinExistence type="inferred from homology"/>
<dbReference type="InterPro" id="IPR011990">
    <property type="entry name" value="TPR-like_helical_dom_sf"/>
</dbReference>
<dbReference type="RefSeq" id="WP_024987450.1">
    <property type="nucleotide sequence ID" value="NZ_CAPDLJ010000016.1"/>
</dbReference>
<comment type="subcellular location">
    <subcellularLocation>
        <location evidence="1">Cell outer membrane</location>
    </subcellularLocation>
</comment>
<dbReference type="OrthoDB" id="5694214at2"/>
<dbReference type="Proteomes" id="UP000092631">
    <property type="component" value="Chromosome"/>
</dbReference>
<dbReference type="GO" id="GO:0009279">
    <property type="term" value="C:cell outer membrane"/>
    <property type="evidence" value="ECO:0007669"/>
    <property type="project" value="UniProtKB-SubCell"/>
</dbReference>
<dbReference type="Pfam" id="PF14322">
    <property type="entry name" value="SusD-like_3"/>
    <property type="match status" value="1"/>
</dbReference>
<evidence type="ECO:0000313" key="11">
    <source>
        <dbReference type="Proteomes" id="UP000092631"/>
    </source>
</evidence>
<dbReference type="Gene3D" id="1.25.40.390">
    <property type="match status" value="1"/>
</dbReference>
<comment type="similarity">
    <text evidence="2">Belongs to the SusD family.</text>
</comment>
<accession>A0A4S2DG29</accession>
<keyword evidence="3 6" id="KW-0732">Signal</keyword>
<evidence type="ECO:0000259" key="7">
    <source>
        <dbReference type="Pfam" id="PF07980"/>
    </source>
</evidence>
<evidence type="ECO:0000313" key="12">
    <source>
        <dbReference type="Proteomes" id="UP000309566"/>
    </source>
</evidence>
<dbReference type="STRING" id="1796613.A4V03_18760"/>
<keyword evidence="5" id="KW-0998">Cell outer membrane</keyword>
<dbReference type="EMBL" id="SRYX01000004">
    <property type="protein sequence ID" value="TGY40685.1"/>
    <property type="molecule type" value="Genomic_DNA"/>
</dbReference>
<dbReference type="InterPro" id="IPR012944">
    <property type="entry name" value="SusD_RagB_dom"/>
</dbReference>
<protein>
    <submittedName>
        <fullName evidence="9">RagB/SusD family nutrient uptake outer membrane protein</fullName>
    </submittedName>
</protein>
<accession>A0A1C7H400</accession>
<feature type="chain" id="PRO_5036306460" evidence="6">
    <location>
        <begin position="20"/>
        <end position="539"/>
    </location>
</feature>
<dbReference type="EMBL" id="CP015401">
    <property type="protein sequence ID" value="ANU59355.1"/>
    <property type="molecule type" value="Genomic_DNA"/>
</dbReference>
<keyword evidence="4" id="KW-0472">Membrane</keyword>
<evidence type="ECO:0000256" key="5">
    <source>
        <dbReference type="ARBA" id="ARBA00023237"/>
    </source>
</evidence>
<feature type="domain" description="RagB/SusD" evidence="7">
    <location>
        <begin position="293"/>
        <end position="537"/>
    </location>
</feature>
<dbReference type="Proteomes" id="UP000309566">
    <property type="component" value="Unassembled WGS sequence"/>
</dbReference>
<evidence type="ECO:0000256" key="6">
    <source>
        <dbReference type="SAM" id="SignalP"/>
    </source>
</evidence>
<feature type="domain" description="SusD-like N-terminal" evidence="8">
    <location>
        <begin position="40"/>
        <end position="218"/>
    </location>
</feature>
<evidence type="ECO:0000256" key="3">
    <source>
        <dbReference type="ARBA" id="ARBA00022729"/>
    </source>
</evidence>
<dbReference type="KEGG" id="bcae:A4V03_18760"/>
<reference evidence="10 12" key="3">
    <citation type="submission" date="2019-04" db="EMBL/GenBank/DDBJ databases">
        <title>Microbes associate with the intestines of laboratory mice.</title>
        <authorList>
            <person name="Navarre W."/>
            <person name="Wong E."/>
            <person name="Huang K."/>
            <person name="Tropini C."/>
            <person name="Ng K."/>
            <person name="Yu B."/>
        </authorList>
    </citation>
    <scope>NUCLEOTIDE SEQUENCE [LARGE SCALE GENOMIC DNA]</scope>
    <source>
        <strain evidence="10 12">NM63_1-25</strain>
    </source>
</reference>
<organism evidence="9 11">
    <name type="scientific">Bacteroides caecimuris</name>
    <dbReference type="NCBI Taxonomy" id="1796613"/>
    <lineage>
        <taxon>Bacteria</taxon>
        <taxon>Pseudomonadati</taxon>
        <taxon>Bacteroidota</taxon>
        <taxon>Bacteroidia</taxon>
        <taxon>Bacteroidales</taxon>
        <taxon>Bacteroidaceae</taxon>
        <taxon>Bacteroides</taxon>
    </lineage>
</organism>
<sequence length="539" mass="61776">MKRYKLLYLVTGFASVLMTGCNDMENTPSNKFTDNSFWNSTEKAQYVVNMAYSQMYNAGRMWQDESLSDNVFDGRNVTDPRAIRKGMGTPSLELFKNEWKDLYGGIKTCHVFLEKVDLVPGMNVAVKARMIAEIRFIRAFIYFRLTNLYGDVPFFDKDITIDESNSIARTPRATIISFIHQELEDIANALPTRDQLQDAEQGKITKGAVSALQARVYLMDSDWDNVIKYCDNLIKKQNEYGTYSLLPTYRSVFEETNEYNQEIILDRAYVPFLLTWGEMSDMAPLSVGARLCNRAPQQSLVDSYLMVDGKAFNENSPLYNPSTPYANRDLRLTATVVYDGYDWSKNVSDGSTGTIIQINPQSNTVDKYEAGSNKTATGYYTRKYYSPQAKGDMNSGVNLSIIRYADILLMYAEAQFEKGNMDATIWNQTILPLRNRAGFTEEAKAYPTEKTEAEMRQIIRNERRCELALEGLRWYDIKRWKAGKEYLEGYVYGANFNNGNPIRLDKRQFDENRDYLWAVPQSQINLNPNLAPNNPGYSN</sequence>
<gene>
    <name evidence="9" type="ORF">A4V03_18760</name>
    <name evidence="10" type="ORF">E5353_01870</name>
</gene>
<reference evidence="11" key="1">
    <citation type="submission" date="2016-04" db="EMBL/GenBank/DDBJ databases">
        <title>Complete Genome Sequences of Twelve Strains of a Stable Defined Moderately Diverse Mouse Microbiota 2 (sDMDMm2).</title>
        <authorList>
            <person name="Uchimura Y."/>
            <person name="Wyss M."/>
            <person name="Brugiroux S."/>
            <person name="Limenitakis J.P."/>
            <person name="Stecher B."/>
            <person name="McCoy K.D."/>
            <person name="Macpherson A.J."/>
        </authorList>
    </citation>
    <scope>NUCLEOTIDE SEQUENCE [LARGE SCALE GENOMIC DNA]</scope>
    <source>
        <strain evidence="11">I48</strain>
    </source>
</reference>
<evidence type="ECO:0000256" key="1">
    <source>
        <dbReference type="ARBA" id="ARBA00004442"/>
    </source>
</evidence>
<evidence type="ECO:0000313" key="9">
    <source>
        <dbReference type="EMBL" id="ANU59355.1"/>
    </source>
</evidence>
<dbReference type="Pfam" id="PF07980">
    <property type="entry name" value="SusD_RagB"/>
    <property type="match status" value="1"/>
</dbReference>
<evidence type="ECO:0000256" key="2">
    <source>
        <dbReference type="ARBA" id="ARBA00006275"/>
    </source>
</evidence>
<reference evidence="9" key="2">
    <citation type="submission" date="2017-04" db="EMBL/GenBank/DDBJ databases">
        <title>Complete Genome Sequences of Twelve Strains of a Stable Defined Moderately Diverse Mouse Microbiota 2 (sDMDMm2).</title>
        <authorList>
            <person name="Uchimura Y."/>
            <person name="Wyss M."/>
            <person name="Brugiroux S."/>
            <person name="Limenitakis J.P."/>
            <person name="Stecher B."/>
            <person name="McCoy K.D."/>
            <person name="Macpherson A.J."/>
        </authorList>
    </citation>
    <scope>NUCLEOTIDE SEQUENCE</scope>
    <source>
        <strain evidence="9">I48</strain>
    </source>
</reference>
<evidence type="ECO:0000256" key="4">
    <source>
        <dbReference type="ARBA" id="ARBA00023136"/>
    </source>
</evidence>
<feature type="signal peptide" evidence="6">
    <location>
        <begin position="1"/>
        <end position="19"/>
    </location>
</feature>